<dbReference type="Pfam" id="PF04290">
    <property type="entry name" value="DctQ"/>
    <property type="match status" value="1"/>
</dbReference>
<evidence type="ECO:0000313" key="12">
    <source>
        <dbReference type="EMBL" id="PXZ38571.1"/>
    </source>
</evidence>
<name>A0A0F5F0T4_AVIPA</name>
<evidence type="ECO:0000313" key="11">
    <source>
        <dbReference type="EMBL" id="MEE6041628.1"/>
    </source>
</evidence>
<gene>
    <name evidence="15" type="primary">yiaM_2</name>
    <name evidence="14" type="synonym">yiaM</name>
    <name evidence="12" type="ORF">DM482_08340</name>
    <name evidence="13" type="ORF">EIG79_02255</name>
    <name evidence="11" type="ORF">M5S13_06990</name>
    <name evidence="15" type="ORF">NCTC10926_02706</name>
    <name evidence="14" type="ORF">NCTC11296_00409</name>
</gene>
<evidence type="ECO:0000259" key="10">
    <source>
        <dbReference type="Pfam" id="PF04290"/>
    </source>
</evidence>
<feature type="domain" description="Tripartite ATP-independent periplasmic transporters DctQ component" evidence="10">
    <location>
        <begin position="23"/>
        <end position="151"/>
    </location>
</feature>
<dbReference type="GO" id="GO:0005886">
    <property type="term" value="C:plasma membrane"/>
    <property type="evidence" value="ECO:0007669"/>
    <property type="project" value="UniProtKB-SubCell"/>
</dbReference>
<evidence type="ECO:0000256" key="3">
    <source>
        <dbReference type="ARBA" id="ARBA00022475"/>
    </source>
</evidence>
<dbReference type="EMBL" id="RQXS01000005">
    <property type="protein sequence ID" value="RZN60918.1"/>
    <property type="molecule type" value="Genomic_DNA"/>
</dbReference>
<evidence type="ECO:0000313" key="16">
    <source>
        <dbReference type="Proteomes" id="UP000247594"/>
    </source>
</evidence>
<evidence type="ECO:0000313" key="19">
    <source>
        <dbReference type="Proteomes" id="UP000294229"/>
    </source>
</evidence>
<sequence>MKSLIQMIGKLLSIAVVAILATMSCLVFLNVILRYGFNSSINISEEVSRYLFVWLTFLGAILAFNENQHVSVTLLTSKLSPLGRHLLSLITDSLMLFCCYLMTAGGWVQFELNLNNYAPISGLPQGITYLACVVAGGFIGLLLLVRLCTNFTLLMRGEIQ</sequence>
<keyword evidence="5 9" id="KW-0812">Transmembrane</keyword>
<dbReference type="AlphaFoldDB" id="A0A0F5F0T4"/>
<dbReference type="PROSITE" id="PS51257">
    <property type="entry name" value="PROKAR_LIPOPROTEIN"/>
    <property type="match status" value="1"/>
</dbReference>
<dbReference type="GO" id="GO:0022857">
    <property type="term" value="F:transmembrane transporter activity"/>
    <property type="evidence" value="ECO:0007669"/>
    <property type="project" value="UniProtKB-UniRule"/>
</dbReference>
<feature type="transmembrane region" description="Helical" evidence="9">
    <location>
        <begin position="47"/>
        <end position="65"/>
    </location>
</feature>
<keyword evidence="20" id="KW-1185">Reference proteome</keyword>
<evidence type="ECO:0000256" key="2">
    <source>
        <dbReference type="ARBA" id="ARBA00022448"/>
    </source>
</evidence>
<comment type="subunit">
    <text evidence="9">The complex comprises the extracytoplasmic solute receptor protein and the two transmembrane proteins.</text>
</comment>
<dbReference type="eggNOG" id="COG3090">
    <property type="taxonomic scope" value="Bacteria"/>
</dbReference>
<evidence type="ECO:0000256" key="6">
    <source>
        <dbReference type="ARBA" id="ARBA00022989"/>
    </source>
</evidence>
<dbReference type="EMBL" id="JAMDKF010000013">
    <property type="protein sequence ID" value="MEE6041628.1"/>
    <property type="molecule type" value="Genomic_DNA"/>
</dbReference>
<comment type="subcellular location">
    <subcellularLocation>
        <location evidence="1 9">Cell inner membrane</location>
        <topology evidence="1 9">Multi-pass membrane protein</topology>
    </subcellularLocation>
</comment>
<dbReference type="InterPro" id="IPR007387">
    <property type="entry name" value="TRAP_DctQ"/>
</dbReference>
<reference evidence="17 18" key="2">
    <citation type="submission" date="2018-06" db="EMBL/GenBank/DDBJ databases">
        <authorList>
            <consortium name="Pathogen Informatics"/>
            <person name="Doyle S."/>
        </authorList>
    </citation>
    <scope>NUCLEOTIDE SEQUENCE [LARGE SCALE GENOMIC DNA]</scope>
    <source>
        <strain evidence="15 18">NCTC10926</strain>
        <strain evidence="14 17">NCTC11296</strain>
    </source>
</reference>
<keyword evidence="3" id="KW-1003">Cell membrane</keyword>
<reference evidence="13 19" key="3">
    <citation type="submission" date="2018-11" db="EMBL/GenBank/DDBJ databases">
        <title>Sequencing Av. paragallinarum serogroups.</title>
        <authorList>
            <person name="Hellmuth J.E."/>
            <person name="Boucher C.E."/>
            <person name="Cason E.D."/>
        </authorList>
    </citation>
    <scope>NUCLEOTIDE SEQUENCE [LARGE SCALE GENOMIC DNA]</scope>
    <source>
        <strain evidence="13 19">SA-3</strain>
    </source>
</reference>
<organism evidence="13 19">
    <name type="scientific">Avibacterium paragallinarum</name>
    <name type="common">Haemophilus gallinarum</name>
    <dbReference type="NCBI Taxonomy" id="728"/>
    <lineage>
        <taxon>Bacteria</taxon>
        <taxon>Pseudomonadati</taxon>
        <taxon>Pseudomonadota</taxon>
        <taxon>Gammaproteobacteria</taxon>
        <taxon>Pasteurellales</taxon>
        <taxon>Pasteurellaceae</taxon>
        <taxon>Avibacterium</taxon>
    </lineage>
</organism>
<evidence type="ECO:0000256" key="4">
    <source>
        <dbReference type="ARBA" id="ARBA00022519"/>
    </source>
</evidence>
<feature type="transmembrane region" description="Helical" evidence="9">
    <location>
        <begin position="127"/>
        <end position="147"/>
    </location>
</feature>
<dbReference type="Proteomes" id="UP000247594">
    <property type="component" value="Unassembled WGS sequence"/>
</dbReference>
<evidence type="ECO:0000313" key="13">
    <source>
        <dbReference type="EMBL" id="RZN60918.1"/>
    </source>
</evidence>
<evidence type="ECO:0000313" key="20">
    <source>
        <dbReference type="Proteomes" id="UP001347884"/>
    </source>
</evidence>
<dbReference type="RefSeq" id="WP_017806297.1">
    <property type="nucleotide sequence ID" value="NZ_CP081939.1"/>
</dbReference>
<comment type="similarity">
    <text evidence="8 9">Belongs to the TRAP transporter small permease family.</text>
</comment>
<dbReference type="STRING" id="728.VY92_03290"/>
<feature type="transmembrane region" description="Helical" evidence="9">
    <location>
        <begin position="12"/>
        <end position="35"/>
    </location>
</feature>
<keyword evidence="4 9" id="KW-0997">Cell inner membrane</keyword>
<evidence type="ECO:0000313" key="17">
    <source>
        <dbReference type="Proteomes" id="UP000254465"/>
    </source>
</evidence>
<evidence type="ECO:0000313" key="14">
    <source>
        <dbReference type="EMBL" id="STO70510.1"/>
    </source>
</evidence>
<evidence type="ECO:0000256" key="9">
    <source>
        <dbReference type="RuleBase" id="RU369079"/>
    </source>
</evidence>
<dbReference type="OrthoDB" id="9791324at2"/>
<evidence type="ECO:0000256" key="7">
    <source>
        <dbReference type="ARBA" id="ARBA00023136"/>
    </source>
</evidence>
<dbReference type="EMBL" id="UGHK01000001">
    <property type="protein sequence ID" value="STO70510.1"/>
    <property type="molecule type" value="Genomic_DNA"/>
</dbReference>
<keyword evidence="2 9" id="KW-0813">Transport</keyword>
<dbReference type="Proteomes" id="UP000254465">
    <property type="component" value="Unassembled WGS sequence"/>
</dbReference>
<keyword evidence="7 9" id="KW-0472">Membrane</keyword>
<evidence type="ECO:0000256" key="5">
    <source>
        <dbReference type="ARBA" id="ARBA00022692"/>
    </source>
</evidence>
<reference evidence="11" key="5">
    <citation type="submission" date="2022-05" db="EMBL/GenBank/DDBJ databases">
        <authorList>
            <person name="Chen Y."/>
            <person name="Zhu J."/>
            <person name="Zhu K."/>
        </authorList>
    </citation>
    <scope>NUCLEOTIDE SEQUENCE</scope>
    <source>
        <strain evidence="11">AV25</strain>
    </source>
</reference>
<comment type="function">
    <text evidence="9">Part of the tripartite ATP-independent periplasmic (TRAP) transport system.</text>
</comment>
<dbReference type="Proteomes" id="UP001347884">
    <property type="component" value="Unassembled WGS sequence"/>
</dbReference>
<dbReference type="InterPro" id="IPR055348">
    <property type="entry name" value="DctQ"/>
</dbReference>
<dbReference type="Proteomes" id="UP000254620">
    <property type="component" value="Unassembled WGS sequence"/>
</dbReference>
<dbReference type="Proteomes" id="UP000294229">
    <property type="component" value="Unassembled WGS sequence"/>
</dbReference>
<evidence type="ECO:0000256" key="1">
    <source>
        <dbReference type="ARBA" id="ARBA00004429"/>
    </source>
</evidence>
<dbReference type="EMBL" id="UFSW01000002">
    <property type="protein sequence ID" value="SUV40654.1"/>
    <property type="molecule type" value="Genomic_DNA"/>
</dbReference>
<dbReference type="EMBL" id="QJPJ01000013">
    <property type="protein sequence ID" value="PXZ38571.1"/>
    <property type="molecule type" value="Genomic_DNA"/>
</dbReference>
<reference evidence="11 20" key="4">
    <citation type="journal article" date="2022" name="Front. Microbiol.">
        <title>Commensal bacteria contribute to the growth of multidrug-resistant Avibacterium paragallinarum in chickens.</title>
        <authorList>
            <person name="Zhu J."/>
            <person name="Chen Y."/>
            <person name="Wu Y."/>
            <person name="Wang Y."/>
            <person name="Zhu K."/>
        </authorList>
    </citation>
    <scope>NUCLEOTIDE SEQUENCE [LARGE SCALE GENOMIC DNA]</scope>
    <source>
        <strain evidence="11 20">AV25</strain>
    </source>
</reference>
<evidence type="ECO:0000256" key="8">
    <source>
        <dbReference type="ARBA" id="ARBA00038436"/>
    </source>
</evidence>
<dbReference type="PANTHER" id="PTHR35011:SF2">
    <property type="entry name" value="2,3-DIKETO-L-GULONATE TRAP TRANSPORTER SMALL PERMEASE PROTEIN YIAM"/>
    <property type="match status" value="1"/>
</dbReference>
<proteinExistence type="inferred from homology"/>
<accession>A0A0F5F0T4</accession>
<evidence type="ECO:0000313" key="18">
    <source>
        <dbReference type="Proteomes" id="UP000254620"/>
    </source>
</evidence>
<feature type="transmembrane region" description="Helical" evidence="9">
    <location>
        <begin position="86"/>
        <end position="107"/>
    </location>
</feature>
<keyword evidence="6 9" id="KW-1133">Transmembrane helix</keyword>
<dbReference type="GO" id="GO:0015740">
    <property type="term" value="P:C4-dicarboxylate transport"/>
    <property type="evidence" value="ECO:0007669"/>
    <property type="project" value="TreeGrafter"/>
</dbReference>
<evidence type="ECO:0000313" key="15">
    <source>
        <dbReference type="EMBL" id="SUV40654.1"/>
    </source>
</evidence>
<dbReference type="PANTHER" id="PTHR35011">
    <property type="entry name" value="2,3-DIKETO-L-GULONATE TRAP TRANSPORTER SMALL PERMEASE PROTEIN YIAM"/>
    <property type="match status" value="1"/>
</dbReference>
<protein>
    <recommendedName>
        <fullName evidence="9">TRAP transporter small permease protein</fullName>
    </recommendedName>
</protein>
<reference evidence="12 16" key="1">
    <citation type="submission" date="2018-06" db="EMBL/GenBank/DDBJ databases">
        <authorList>
            <person name="Teymurazov M."/>
            <person name="Kislichkina A."/>
            <person name="Abaymova A."/>
            <person name="Mukhina T."/>
            <person name="Mayskaya N."/>
            <person name="Svetoch E."/>
            <person name="Bogun A."/>
        </authorList>
    </citation>
    <scope>NUCLEOTIDE SEQUENCE [LARGE SCALE GENOMIC DNA]</scope>
    <source>
        <strain evidence="12 16">SCPM-O-B-8406</strain>
    </source>
</reference>